<dbReference type="GO" id="GO:0000978">
    <property type="term" value="F:RNA polymerase II cis-regulatory region sequence-specific DNA binding"/>
    <property type="evidence" value="ECO:0007669"/>
    <property type="project" value="TreeGrafter"/>
</dbReference>
<evidence type="ECO:0000256" key="2">
    <source>
        <dbReference type="ARBA" id="ARBA00023015"/>
    </source>
</evidence>
<dbReference type="AlphaFoldDB" id="A0A6A3CE81"/>
<evidence type="ECO:0000256" key="3">
    <source>
        <dbReference type="ARBA" id="ARBA00023125"/>
    </source>
</evidence>
<dbReference type="PROSITE" id="PS50066">
    <property type="entry name" value="MADS_BOX_2"/>
    <property type="match status" value="1"/>
</dbReference>
<keyword evidence="3" id="KW-0238">DNA-binding</keyword>
<dbReference type="Proteomes" id="UP000436088">
    <property type="component" value="Unassembled WGS sequence"/>
</dbReference>
<keyword evidence="2" id="KW-0805">Transcription regulation</keyword>
<dbReference type="SUPFAM" id="SSF55455">
    <property type="entry name" value="SRF-like"/>
    <property type="match status" value="1"/>
</dbReference>
<dbReference type="SMART" id="SM00432">
    <property type="entry name" value="MADS"/>
    <property type="match status" value="1"/>
</dbReference>
<organism evidence="7 8">
    <name type="scientific">Hibiscus syriacus</name>
    <name type="common">Rose of Sharon</name>
    <dbReference type="NCBI Taxonomy" id="106335"/>
    <lineage>
        <taxon>Eukaryota</taxon>
        <taxon>Viridiplantae</taxon>
        <taxon>Streptophyta</taxon>
        <taxon>Embryophyta</taxon>
        <taxon>Tracheophyta</taxon>
        <taxon>Spermatophyta</taxon>
        <taxon>Magnoliopsida</taxon>
        <taxon>eudicotyledons</taxon>
        <taxon>Gunneridae</taxon>
        <taxon>Pentapetalae</taxon>
        <taxon>rosids</taxon>
        <taxon>malvids</taxon>
        <taxon>Malvales</taxon>
        <taxon>Malvaceae</taxon>
        <taxon>Malvoideae</taxon>
        <taxon>Hibiscus</taxon>
    </lineage>
</organism>
<evidence type="ECO:0000259" key="6">
    <source>
        <dbReference type="PROSITE" id="PS50066"/>
    </source>
</evidence>
<dbReference type="GO" id="GO:0005634">
    <property type="term" value="C:nucleus"/>
    <property type="evidence" value="ECO:0007669"/>
    <property type="project" value="UniProtKB-SubCell"/>
</dbReference>
<evidence type="ECO:0000256" key="5">
    <source>
        <dbReference type="ARBA" id="ARBA00023242"/>
    </source>
</evidence>
<gene>
    <name evidence="7" type="ORF">F3Y22_tig00007895pilonHSYRG00036</name>
</gene>
<dbReference type="InterPro" id="IPR002100">
    <property type="entry name" value="TF_MADSbox"/>
</dbReference>
<reference evidence="7" key="1">
    <citation type="submission" date="2019-09" db="EMBL/GenBank/DDBJ databases">
        <title>Draft genome information of white flower Hibiscus syriacus.</title>
        <authorList>
            <person name="Kim Y.-M."/>
        </authorList>
    </citation>
    <scope>NUCLEOTIDE SEQUENCE [LARGE SCALE GENOMIC DNA]</scope>
    <source>
        <strain evidence="7">YM2019G1</strain>
    </source>
</reference>
<proteinExistence type="predicted"/>
<feature type="domain" description="MADS-box" evidence="6">
    <location>
        <begin position="1"/>
        <end position="51"/>
    </location>
</feature>
<dbReference type="EMBL" id="VEPZ02000396">
    <property type="protein sequence ID" value="KAE8726011.1"/>
    <property type="molecule type" value="Genomic_DNA"/>
</dbReference>
<dbReference type="Pfam" id="PF00319">
    <property type="entry name" value="SRF-TF"/>
    <property type="match status" value="1"/>
</dbReference>
<evidence type="ECO:0000313" key="7">
    <source>
        <dbReference type="EMBL" id="KAE8726011.1"/>
    </source>
</evidence>
<name>A0A6A3CE81_HIBSY</name>
<sequence length="205" mass="23336">MTNESNLQVTFSKRRTGLFKKASEIITLCGVELALVVFSPGNKAFSFGVPSVDTVIDRYLGRNPPETSITSQIVEACRESNVHRLNMELTQNLKKKNVVKSFTKWRKQTNDNIGFQSPVEEFYLSHLLQLKSAMDGLKRNVQTQKVAILNANPQQFYLGSSSQRLQIHDYNNSMMDGGYLVLPPSRYNLNRFTRIQCQSFGSIQY</sequence>
<comment type="caution">
    <text evidence="7">The sequence shown here is derived from an EMBL/GenBank/DDBJ whole genome shotgun (WGS) entry which is preliminary data.</text>
</comment>
<dbReference type="FunFam" id="3.40.1810.10:FF:000006">
    <property type="entry name" value="Agamous-like MADS-box protein AGL62"/>
    <property type="match status" value="1"/>
</dbReference>
<comment type="subcellular location">
    <subcellularLocation>
        <location evidence="1">Nucleus</location>
    </subcellularLocation>
</comment>
<evidence type="ECO:0000256" key="1">
    <source>
        <dbReference type="ARBA" id="ARBA00004123"/>
    </source>
</evidence>
<dbReference type="PRINTS" id="PR00404">
    <property type="entry name" value="MADSDOMAIN"/>
</dbReference>
<dbReference type="GO" id="GO:0046983">
    <property type="term" value="F:protein dimerization activity"/>
    <property type="evidence" value="ECO:0007669"/>
    <property type="project" value="InterPro"/>
</dbReference>
<dbReference type="Gene3D" id="3.40.1810.10">
    <property type="entry name" value="Transcription factor, MADS-box"/>
    <property type="match status" value="1"/>
</dbReference>
<dbReference type="OrthoDB" id="1933443at2759"/>
<dbReference type="PANTHER" id="PTHR11945:SF776">
    <property type="entry name" value="AGAMOUS-LIKE 50-RELATED"/>
    <property type="match status" value="1"/>
</dbReference>
<keyword evidence="8" id="KW-1185">Reference proteome</keyword>
<dbReference type="GO" id="GO:0000981">
    <property type="term" value="F:DNA-binding transcription factor activity, RNA polymerase II-specific"/>
    <property type="evidence" value="ECO:0007669"/>
    <property type="project" value="TreeGrafter"/>
</dbReference>
<evidence type="ECO:0000256" key="4">
    <source>
        <dbReference type="ARBA" id="ARBA00023163"/>
    </source>
</evidence>
<accession>A0A6A3CE81</accession>
<protein>
    <recommendedName>
        <fullName evidence="6">MADS-box domain-containing protein</fullName>
    </recommendedName>
</protein>
<keyword evidence="5" id="KW-0539">Nucleus</keyword>
<dbReference type="InterPro" id="IPR036879">
    <property type="entry name" value="TF_MADSbox_sf"/>
</dbReference>
<dbReference type="PANTHER" id="PTHR11945">
    <property type="entry name" value="MADS BOX PROTEIN"/>
    <property type="match status" value="1"/>
</dbReference>
<evidence type="ECO:0000313" key="8">
    <source>
        <dbReference type="Proteomes" id="UP000436088"/>
    </source>
</evidence>
<keyword evidence="4" id="KW-0804">Transcription</keyword>